<feature type="domain" description="F-box" evidence="2">
    <location>
        <begin position="19"/>
        <end position="51"/>
    </location>
</feature>
<dbReference type="InterPro" id="IPR001810">
    <property type="entry name" value="F-box_dom"/>
</dbReference>
<dbReference type="GeneID" id="95982713"/>
<feature type="region of interest" description="Disordered" evidence="1">
    <location>
        <begin position="274"/>
        <end position="308"/>
    </location>
</feature>
<dbReference type="RefSeq" id="XP_069210672.1">
    <property type="nucleotide sequence ID" value="XM_069350286.1"/>
</dbReference>
<dbReference type="Gene3D" id="1.20.1280.50">
    <property type="match status" value="1"/>
</dbReference>
<dbReference type="Pfam" id="PF12937">
    <property type="entry name" value="F-box-like"/>
    <property type="match status" value="1"/>
</dbReference>
<organism evidence="3 4">
    <name type="scientific">Vanrija albida</name>
    <dbReference type="NCBI Taxonomy" id="181172"/>
    <lineage>
        <taxon>Eukaryota</taxon>
        <taxon>Fungi</taxon>
        <taxon>Dikarya</taxon>
        <taxon>Basidiomycota</taxon>
        <taxon>Agaricomycotina</taxon>
        <taxon>Tremellomycetes</taxon>
        <taxon>Trichosporonales</taxon>
        <taxon>Trichosporonaceae</taxon>
        <taxon>Vanrija</taxon>
    </lineage>
</organism>
<keyword evidence="4" id="KW-1185">Reference proteome</keyword>
<accession>A0ABR3Q7T8</accession>
<name>A0ABR3Q7T8_9TREE</name>
<dbReference type="EMBL" id="JBBXJM010000002">
    <property type="protein sequence ID" value="KAL1410728.1"/>
    <property type="molecule type" value="Genomic_DNA"/>
</dbReference>
<evidence type="ECO:0000256" key="1">
    <source>
        <dbReference type="SAM" id="MobiDB-lite"/>
    </source>
</evidence>
<comment type="caution">
    <text evidence="3">The sequence shown here is derived from an EMBL/GenBank/DDBJ whole genome shotgun (WGS) entry which is preliminary data.</text>
</comment>
<protein>
    <recommendedName>
        <fullName evidence="2">F-box domain-containing protein</fullName>
    </recommendedName>
</protein>
<reference evidence="3 4" key="1">
    <citation type="submission" date="2023-08" db="EMBL/GenBank/DDBJ databases">
        <title>Annotated Genome Sequence of Vanrija albida AlHP1.</title>
        <authorList>
            <person name="Herzog R."/>
        </authorList>
    </citation>
    <scope>NUCLEOTIDE SEQUENCE [LARGE SCALE GENOMIC DNA]</scope>
    <source>
        <strain evidence="3 4">AlHP1</strain>
    </source>
</reference>
<gene>
    <name evidence="3" type="ORF">Q8F55_001670</name>
</gene>
<evidence type="ECO:0000313" key="4">
    <source>
        <dbReference type="Proteomes" id="UP001565368"/>
    </source>
</evidence>
<dbReference type="Proteomes" id="UP001565368">
    <property type="component" value="Unassembled WGS sequence"/>
</dbReference>
<evidence type="ECO:0000259" key="2">
    <source>
        <dbReference type="Pfam" id="PF12937"/>
    </source>
</evidence>
<dbReference type="InterPro" id="IPR036047">
    <property type="entry name" value="F-box-like_dom_sf"/>
</dbReference>
<proteinExistence type="predicted"/>
<dbReference type="SUPFAM" id="SSF81383">
    <property type="entry name" value="F-box domain"/>
    <property type="match status" value="1"/>
</dbReference>
<sequence length="529" mass="56629">MTAPDSPVGELTPLPDLGTDLALLIAALLPPADLVSVSQTCRAWRTALAATSAPWRAAAAHLHEWDSGLGPRERVLRHVRTECAWAAGAVCTASRVLGYTLDEWMPLTVDAGTGLALMEVRGRAGAAALVDTRSWEVVKMLDEDEWPSVSLHHGVLVLTDAAELRCDFFEVNRAPDVHLAKVHTLAVAGLTAFMSLGWPPRAAAVAHLGGAELCVSAPPDWVGCGVTGEAETARAIDAGDAMPVLSDTLCAFTHHGVTELWARGARRAASLESDTACEAEVDSPVEVPAEAPDPTAPLTGEGSQDVPDISPSPPHPIRFPFSDTDCAALAFRVRLQRLFPTPPSSDWTPSEVAHIQVPGRVEGDEGYDAAVSTFSEVDAAVRHTCCNGTDLVCAVLGHTLLILRDYGAVFERVMLADPSSAHEYLRQHTIAVRFDAQIRAVQTCGPRFAIALDRDVVILDSRTLPAMPVDVEDDDERPALSALVLAGAFPSERRRGKNRRVDAKLALDERAVYLFAARSRTMTVHAFGE</sequence>
<evidence type="ECO:0000313" key="3">
    <source>
        <dbReference type="EMBL" id="KAL1410728.1"/>
    </source>
</evidence>